<accession>A0A9W8TGH0</accession>
<dbReference type="GO" id="GO:0003677">
    <property type="term" value="F:DNA binding"/>
    <property type="evidence" value="ECO:0007669"/>
    <property type="project" value="InterPro"/>
</dbReference>
<reference evidence="2" key="1">
    <citation type="submission" date="2022-07" db="EMBL/GenBank/DDBJ databases">
        <title>Genome Sequence of Xylaria arbuscula.</title>
        <authorList>
            <person name="Buettner E."/>
        </authorList>
    </citation>
    <scope>NUCLEOTIDE SEQUENCE</scope>
    <source>
        <strain evidence="2">VT107</strain>
    </source>
</reference>
<evidence type="ECO:0000313" key="3">
    <source>
        <dbReference type="Proteomes" id="UP001148614"/>
    </source>
</evidence>
<proteinExistence type="predicted"/>
<name>A0A9W8TGH0_9PEZI</name>
<protein>
    <recommendedName>
        <fullName evidence="1">HTH psq-type domain-containing protein</fullName>
    </recommendedName>
</protein>
<dbReference type="Gene3D" id="1.10.10.60">
    <property type="entry name" value="Homeodomain-like"/>
    <property type="match status" value="1"/>
</dbReference>
<sequence length="120" mass="14070">MALIQNESQLLLAIQAIEKDPKLSIRAAHRIYAIPYTTLYDRIHGLQYILDLDARAFPPRLAGVEDMANRLLRDRDAPPVAKRWASNFVKRQPELRTRFDRKYDYQRAQCEDPDALNAWF</sequence>
<feature type="domain" description="HTH psq-type" evidence="1">
    <location>
        <begin position="9"/>
        <end position="43"/>
    </location>
</feature>
<dbReference type="EMBL" id="JANPWZ010003869">
    <property type="protein sequence ID" value="KAJ3550687.1"/>
    <property type="molecule type" value="Genomic_DNA"/>
</dbReference>
<keyword evidence="3" id="KW-1185">Reference proteome</keyword>
<dbReference type="InterPro" id="IPR007889">
    <property type="entry name" value="HTH_Psq"/>
</dbReference>
<dbReference type="InterPro" id="IPR009057">
    <property type="entry name" value="Homeodomain-like_sf"/>
</dbReference>
<dbReference type="AlphaFoldDB" id="A0A9W8TGH0"/>
<gene>
    <name evidence="2" type="ORF">NPX13_g11465</name>
</gene>
<evidence type="ECO:0000259" key="1">
    <source>
        <dbReference type="Pfam" id="PF05225"/>
    </source>
</evidence>
<dbReference type="SUPFAM" id="SSF46689">
    <property type="entry name" value="Homeodomain-like"/>
    <property type="match status" value="1"/>
</dbReference>
<organism evidence="2 3">
    <name type="scientific">Xylaria arbuscula</name>
    <dbReference type="NCBI Taxonomy" id="114810"/>
    <lineage>
        <taxon>Eukaryota</taxon>
        <taxon>Fungi</taxon>
        <taxon>Dikarya</taxon>
        <taxon>Ascomycota</taxon>
        <taxon>Pezizomycotina</taxon>
        <taxon>Sordariomycetes</taxon>
        <taxon>Xylariomycetidae</taxon>
        <taxon>Xylariales</taxon>
        <taxon>Xylariaceae</taxon>
        <taxon>Xylaria</taxon>
    </lineage>
</organism>
<dbReference type="Pfam" id="PF05225">
    <property type="entry name" value="HTH_psq"/>
    <property type="match status" value="1"/>
</dbReference>
<dbReference type="Proteomes" id="UP001148614">
    <property type="component" value="Unassembled WGS sequence"/>
</dbReference>
<evidence type="ECO:0000313" key="2">
    <source>
        <dbReference type="EMBL" id="KAJ3550687.1"/>
    </source>
</evidence>
<comment type="caution">
    <text evidence="2">The sequence shown here is derived from an EMBL/GenBank/DDBJ whole genome shotgun (WGS) entry which is preliminary data.</text>
</comment>